<dbReference type="GO" id="GO:0046872">
    <property type="term" value="F:metal ion binding"/>
    <property type="evidence" value="ECO:0007669"/>
    <property type="project" value="UniProtKB-KW"/>
</dbReference>
<evidence type="ECO:0000259" key="11">
    <source>
        <dbReference type="Pfam" id="PF22600"/>
    </source>
</evidence>
<evidence type="ECO:0000256" key="2">
    <source>
        <dbReference type="ARBA" id="ARBA00001946"/>
    </source>
</evidence>
<dbReference type="CDD" id="cd05402">
    <property type="entry name" value="NT_PAP_TUTase"/>
    <property type="match status" value="1"/>
</dbReference>
<comment type="cofactor">
    <cofactor evidence="2">
        <name>Mg(2+)</name>
        <dbReference type="ChEBI" id="CHEBI:18420"/>
    </cofactor>
</comment>
<dbReference type="PANTHER" id="PTHR12271">
    <property type="entry name" value="POLY A POLYMERASE CID PAP -RELATED"/>
    <property type="match status" value="1"/>
</dbReference>
<evidence type="ECO:0000256" key="1">
    <source>
        <dbReference type="ARBA" id="ARBA00001936"/>
    </source>
</evidence>
<dbReference type="GO" id="GO:0010605">
    <property type="term" value="P:negative regulation of macromolecule metabolic process"/>
    <property type="evidence" value="ECO:0007669"/>
    <property type="project" value="UniProtKB-ARBA"/>
</dbReference>
<evidence type="ECO:0000313" key="12">
    <source>
        <dbReference type="EMBL" id="KAG0318005.1"/>
    </source>
</evidence>
<comment type="similarity">
    <text evidence="4">Belongs to the DNA polymerase type-B-like family.</text>
</comment>
<proteinExistence type="inferred from homology"/>
<feature type="domain" description="PAP-associated" evidence="10">
    <location>
        <begin position="627"/>
        <end position="684"/>
    </location>
</feature>
<dbReference type="InterPro" id="IPR054708">
    <property type="entry name" value="MTPAP-like_central"/>
</dbReference>
<name>A0A9P6RHP7_9FUNG</name>
<evidence type="ECO:0000313" key="13">
    <source>
        <dbReference type="Proteomes" id="UP000738325"/>
    </source>
</evidence>
<comment type="cofactor">
    <cofactor evidence="1">
        <name>Mn(2+)</name>
        <dbReference type="ChEBI" id="CHEBI:29035"/>
    </cofactor>
</comment>
<comment type="caution">
    <text evidence="12">The sequence shown here is derived from an EMBL/GenBank/DDBJ whole genome shotgun (WGS) entry which is preliminary data.</text>
</comment>
<dbReference type="InterPro" id="IPR043519">
    <property type="entry name" value="NT_sf"/>
</dbReference>
<evidence type="ECO:0000256" key="8">
    <source>
        <dbReference type="ARBA" id="ARBA00022723"/>
    </source>
</evidence>
<accession>A0A9P6RHP7</accession>
<evidence type="ECO:0000256" key="9">
    <source>
        <dbReference type="ARBA" id="ARBA00022842"/>
    </source>
</evidence>
<gene>
    <name evidence="12" type="ORF">BGZ99_005925</name>
</gene>
<dbReference type="GO" id="GO:0031123">
    <property type="term" value="P:RNA 3'-end processing"/>
    <property type="evidence" value="ECO:0007669"/>
    <property type="project" value="TreeGrafter"/>
</dbReference>
<dbReference type="PANTHER" id="PTHR12271:SF40">
    <property type="entry name" value="POLY(A) RNA POLYMERASE GLD2"/>
    <property type="match status" value="1"/>
</dbReference>
<feature type="domain" description="Poly(A) RNA polymerase mitochondrial-like central palm" evidence="11">
    <location>
        <begin position="365"/>
        <end position="500"/>
    </location>
</feature>
<dbReference type="Pfam" id="PF03828">
    <property type="entry name" value="PAP_assoc"/>
    <property type="match status" value="1"/>
</dbReference>
<dbReference type="AlphaFoldDB" id="A0A9P6RHP7"/>
<evidence type="ECO:0000256" key="6">
    <source>
        <dbReference type="ARBA" id="ARBA00022490"/>
    </source>
</evidence>
<protein>
    <recommendedName>
        <fullName evidence="5">polynucleotide adenylyltransferase</fullName>
        <ecNumber evidence="5">2.7.7.19</ecNumber>
    </recommendedName>
</protein>
<dbReference type="SUPFAM" id="SSF81301">
    <property type="entry name" value="Nucleotidyltransferase"/>
    <property type="match status" value="1"/>
</dbReference>
<dbReference type="OrthoDB" id="2274644at2759"/>
<organism evidence="12 13">
    <name type="scientific">Dissophora globulifera</name>
    <dbReference type="NCBI Taxonomy" id="979702"/>
    <lineage>
        <taxon>Eukaryota</taxon>
        <taxon>Fungi</taxon>
        <taxon>Fungi incertae sedis</taxon>
        <taxon>Mucoromycota</taxon>
        <taxon>Mortierellomycotina</taxon>
        <taxon>Mortierellomycetes</taxon>
        <taxon>Mortierellales</taxon>
        <taxon>Mortierellaceae</taxon>
        <taxon>Dissophora</taxon>
    </lineage>
</organism>
<keyword evidence="7" id="KW-0808">Transferase</keyword>
<dbReference type="Gene3D" id="1.10.1410.10">
    <property type="match status" value="1"/>
</dbReference>
<dbReference type="EC" id="2.7.7.19" evidence="5"/>
<dbReference type="EMBL" id="JAAAIP010000394">
    <property type="protein sequence ID" value="KAG0318005.1"/>
    <property type="molecule type" value="Genomic_DNA"/>
</dbReference>
<keyword evidence="13" id="KW-1185">Reference proteome</keyword>
<dbReference type="GO" id="GO:0005737">
    <property type="term" value="C:cytoplasm"/>
    <property type="evidence" value="ECO:0007669"/>
    <property type="project" value="UniProtKB-SubCell"/>
</dbReference>
<evidence type="ECO:0000256" key="3">
    <source>
        <dbReference type="ARBA" id="ARBA00004496"/>
    </source>
</evidence>
<reference evidence="12" key="1">
    <citation type="journal article" date="2020" name="Fungal Divers.">
        <title>Resolving the Mortierellaceae phylogeny through synthesis of multi-gene phylogenetics and phylogenomics.</title>
        <authorList>
            <person name="Vandepol N."/>
            <person name="Liber J."/>
            <person name="Desiro A."/>
            <person name="Na H."/>
            <person name="Kennedy M."/>
            <person name="Barry K."/>
            <person name="Grigoriev I.V."/>
            <person name="Miller A.N."/>
            <person name="O'Donnell K."/>
            <person name="Stajich J.E."/>
            <person name="Bonito G."/>
        </authorList>
    </citation>
    <scope>NUCLEOTIDE SEQUENCE</scope>
    <source>
        <strain evidence="12">REB-010B</strain>
    </source>
</reference>
<sequence>MSVTSTASKACALTPAELKAASTGDGGEFVGILYDTILYERACHRLYTLKKYDFPIKYEDIAQDFLTAFNLCRDSKFLANRHTAVFHHLILRSKLVSASGVRKFAEDYLGKYEIFPMEENLQFDEEDLEELDEDDFSDYDSVSQAMRPVQKNVGYEGPMLTRRSQGHYGGPIAEGQAHRESFEQGYSAADKYSQDMIAVIIAHLRKRVWYHVGSGGETVKIINMGVDLKISGTQASDQPIENVKGVKKYSRRYNSKMRRRNFAKRLERNTVRGNFINARDHLADFTDYTDSETENAAVEADGVGDTIDRLAAISLTDITGSPKRPIRWLPGLVSDTLYDWNGINKDLRLIQLPAEDDDPDFYGCLTRDIMAKYKQLLPPSDLVVRHQQLKTNLENIITAAFPYEEIQVEAFGSFVSGLLTTHSDADFCISGTNIHGHTLLNNMDHIARILRTDGMENVVAVPHAMVPIVKFKDPRTNLECDLNTGNNLGVVNSELIRIYTTIDERVKPFLYLVKAICKAQGINNSRDGYLSSYAITWIGIVFLQQDLQNTPSTSTWGWSTNALLPKLQQQSFERMKERTLRINHNTKKSLSSTTSLVNSSRSNMVHCRYDDNSDGKHTGSGLVNTKSLARLLIEFFEFFSRHFNYKEVSIHAGRAQFLPKSLKDLQGERPGEPTFRVVDPFLHHRNITGTCRGPSLGMVWEAFDHAYRMLSAGDLEGALTPRG</sequence>
<dbReference type="Proteomes" id="UP000738325">
    <property type="component" value="Unassembled WGS sequence"/>
</dbReference>
<evidence type="ECO:0000256" key="5">
    <source>
        <dbReference type="ARBA" id="ARBA00012388"/>
    </source>
</evidence>
<dbReference type="SUPFAM" id="SSF81631">
    <property type="entry name" value="PAP/OAS1 substrate-binding domain"/>
    <property type="match status" value="1"/>
</dbReference>
<dbReference type="InterPro" id="IPR002058">
    <property type="entry name" value="PAP_assoc"/>
</dbReference>
<comment type="subcellular location">
    <subcellularLocation>
        <location evidence="3">Cytoplasm</location>
    </subcellularLocation>
</comment>
<keyword evidence="9" id="KW-0460">Magnesium</keyword>
<evidence type="ECO:0000259" key="10">
    <source>
        <dbReference type="Pfam" id="PF03828"/>
    </source>
</evidence>
<dbReference type="Gene3D" id="3.30.460.10">
    <property type="entry name" value="Beta Polymerase, domain 2"/>
    <property type="match status" value="1"/>
</dbReference>
<keyword evidence="6" id="KW-0963">Cytoplasm</keyword>
<keyword evidence="8" id="KW-0479">Metal-binding</keyword>
<dbReference type="Pfam" id="PF22600">
    <property type="entry name" value="MTPAP-like_central"/>
    <property type="match status" value="1"/>
</dbReference>
<evidence type="ECO:0000256" key="7">
    <source>
        <dbReference type="ARBA" id="ARBA00022679"/>
    </source>
</evidence>
<evidence type="ECO:0000256" key="4">
    <source>
        <dbReference type="ARBA" id="ARBA00008593"/>
    </source>
</evidence>
<dbReference type="GO" id="GO:1990817">
    <property type="term" value="F:poly(A) RNA polymerase activity"/>
    <property type="evidence" value="ECO:0007669"/>
    <property type="project" value="UniProtKB-EC"/>
</dbReference>